<dbReference type="InterPro" id="IPR009057">
    <property type="entry name" value="Homeodomain-like_sf"/>
</dbReference>
<evidence type="ECO:0000313" key="5">
    <source>
        <dbReference type="EMBL" id="MCE8050446.1"/>
    </source>
</evidence>
<dbReference type="RefSeq" id="WP_234238686.1">
    <property type="nucleotide sequence ID" value="NZ_JABFTS010000001.1"/>
</dbReference>
<dbReference type="GO" id="GO:0043565">
    <property type="term" value="F:sequence-specific DNA binding"/>
    <property type="evidence" value="ECO:0007669"/>
    <property type="project" value="InterPro"/>
</dbReference>
<comment type="caution">
    <text evidence="5">The sequence shown here is derived from an EMBL/GenBank/DDBJ whole genome shotgun (WGS) entry which is preliminary data.</text>
</comment>
<dbReference type="Gene3D" id="1.10.10.60">
    <property type="entry name" value="Homeodomain-like"/>
    <property type="match status" value="2"/>
</dbReference>
<dbReference type="Proteomes" id="UP001320178">
    <property type="component" value="Unassembled WGS sequence"/>
</dbReference>
<reference evidence="5" key="2">
    <citation type="journal article" date="2021" name="Front. Microbiol.">
        <title>Aerobic Denitrification and Heterotrophic Sulfur Oxidation in the Genus Halomonas Revealed by Six Novel Species Characterizations and Genome-Based Analysis.</title>
        <authorList>
            <person name="Wang L."/>
            <person name="Shao Z."/>
        </authorList>
    </citation>
    <scope>NUCLEOTIDE SEQUENCE</scope>
    <source>
        <strain evidence="5">MCCC 1A05776</strain>
    </source>
</reference>
<dbReference type="InterPro" id="IPR003313">
    <property type="entry name" value="AraC-bd"/>
</dbReference>
<dbReference type="SMART" id="SM00342">
    <property type="entry name" value="HTH_ARAC"/>
    <property type="match status" value="1"/>
</dbReference>
<dbReference type="EMBL" id="JABFTS010000001">
    <property type="protein sequence ID" value="MCE8050446.1"/>
    <property type="molecule type" value="Genomic_DNA"/>
</dbReference>
<name>A0AAW4YR21_9GAMM</name>
<keyword evidence="1" id="KW-0805">Transcription regulation</keyword>
<dbReference type="SUPFAM" id="SSF51215">
    <property type="entry name" value="Regulatory protein AraC"/>
    <property type="match status" value="1"/>
</dbReference>
<gene>
    <name evidence="5" type="ORF">HOP61_03950</name>
</gene>
<dbReference type="InterPro" id="IPR037923">
    <property type="entry name" value="HTH-like"/>
</dbReference>
<evidence type="ECO:0000259" key="4">
    <source>
        <dbReference type="PROSITE" id="PS01124"/>
    </source>
</evidence>
<proteinExistence type="predicted"/>
<reference evidence="5" key="1">
    <citation type="submission" date="2020-05" db="EMBL/GenBank/DDBJ databases">
        <authorList>
            <person name="Wang L."/>
            <person name="Shao Z."/>
        </authorList>
    </citation>
    <scope>NUCLEOTIDE SEQUENCE</scope>
    <source>
        <strain evidence="5">MCCC 1A05776</strain>
    </source>
</reference>
<feature type="domain" description="HTH araC/xylS-type" evidence="4">
    <location>
        <begin position="149"/>
        <end position="246"/>
    </location>
</feature>
<dbReference type="InterPro" id="IPR018060">
    <property type="entry name" value="HTH_AraC"/>
</dbReference>
<keyword evidence="2" id="KW-0238">DNA-binding</keyword>
<dbReference type="SUPFAM" id="SSF46689">
    <property type="entry name" value="Homeodomain-like"/>
    <property type="match status" value="2"/>
</dbReference>
<evidence type="ECO:0000313" key="6">
    <source>
        <dbReference type="Proteomes" id="UP001320178"/>
    </source>
</evidence>
<sequence length="250" mass="27025">MSLASCRAFPRHSHDQYGIGLIVSGGHRSWSGVGRVDALAGDVITVNPGEMHDGVPIDGTCRGWHMLYFDPALVHQAAGDTLAGAELTRPALNDPLLRRLMNELFDQLTATPEETLAVEERSCKLLGAAFSRHGSRTLGHVPGIPATIAKVRQRLDDAPQLAVSLGELADMAGLSRYQLLRSFARALGITPHAYLVQRRVQIARHLIAGGHSLSQAALAAGFSDQSHMSRAFNRQLGLTPGRYRRAMQPS</sequence>
<dbReference type="Pfam" id="PF02311">
    <property type="entry name" value="AraC_binding"/>
    <property type="match status" value="1"/>
</dbReference>
<dbReference type="GO" id="GO:0003700">
    <property type="term" value="F:DNA-binding transcription factor activity"/>
    <property type="evidence" value="ECO:0007669"/>
    <property type="project" value="InterPro"/>
</dbReference>
<dbReference type="PANTHER" id="PTHR46796:SF2">
    <property type="entry name" value="TRANSCRIPTIONAL REGULATORY PROTEIN"/>
    <property type="match status" value="1"/>
</dbReference>
<dbReference type="InterPro" id="IPR050204">
    <property type="entry name" value="AraC_XylS_family_regulators"/>
</dbReference>
<keyword evidence="3" id="KW-0804">Transcription</keyword>
<accession>A0AAW4YR21</accession>
<dbReference type="Pfam" id="PF12833">
    <property type="entry name" value="HTH_18"/>
    <property type="match status" value="1"/>
</dbReference>
<evidence type="ECO:0000256" key="1">
    <source>
        <dbReference type="ARBA" id="ARBA00023015"/>
    </source>
</evidence>
<dbReference type="AlphaFoldDB" id="A0AAW4YR21"/>
<protein>
    <submittedName>
        <fullName evidence="5">AraC family transcriptional regulator</fullName>
    </submittedName>
</protein>
<organism evidence="5 6">
    <name type="scientific">Billgrantia desiderata</name>
    <dbReference type="NCBI Taxonomy" id="52021"/>
    <lineage>
        <taxon>Bacteria</taxon>
        <taxon>Pseudomonadati</taxon>
        <taxon>Pseudomonadota</taxon>
        <taxon>Gammaproteobacteria</taxon>
        <taxon>Oceanospirillales</taxon>
        <taxon>Halomonadaceae</taxon>
        <taxon>Billgrantia</taxon>
    </lineage>
</organism>
<dbReference type="PROSITE" id="PS01124">
    <property type="entry name" value="HTH_ARAC_FAMILY_2"/>
    <property type="match status" value="1"/>
</dbReference>
<dbReference type="PANTHER" id="PTHR46796">
    <property type="entry name" value="HTH-TYPE TRANSCRIPTIONAL ACTIVATOR RHAS-RELATED"/>
    <property type="match status" value="1"/>
</dbReference>
<evidence type="ECO:0000256" key="3">
    <source>
        <dbReference type="ARBA" id="ARBA00023163"/>
    </source>
</evidence>
<evidence type="ECO:0000256" key="2">
    <source>
        <dbReference type="ARBA" id="ARBA00023125"/>
    </source>
</evidence>